<evidence type="ECO:0000256" key="2">
    <source>
        <dbReference type="ARBA" id="ARBA00022517"/>
    </source>
</evidence>
<gene>
    <name evidence="7" type="ORF">CONCODRAFT_4631</name>
</gene>
<dbReference type="GO" id="GO:0005525">
    <property type="term" value="F:GTP binding"/>
    <property type="evidence" value="ECO:0007669"/>
    <property type="project" value="TreeGrafter"/>
</dbReference>
<keyword evidence="8" id="KW-1185">Reference proteome</keyword>
<dbReference type="InterPro" id="IPR039761">
    <property type="entry name" value="Bms1/Tsr1"/>
</dbReference>
<reference evidence="7 8" key="1">
    <citation type="journal article" date="2015" name="Genome Biol. Evol.">
        <title>Phylogenomic analyses indicate that early fungi evolved digesting cell walls of algal ancestors of land plants.</title>
        <authorList>
            <person name="Chang Y."/>
            <person name="Wang S."/>
            <person name="Sekimoto S."/>
            <person name="Aerts A.L."/>
            <person name="Choi C."/>
            <person name="Clum A."/>
            <person name="LaButti K.M."/>
            <person name="Lindquist E.A."/>
            <person name="Yee Ngan C."/>
            <person name="Ohm R.A."/>
            <person name="Salamov A.A."/>
            <person name="Grigoriev I.V."/>
            <person name="Spatafora J.W."/>
            <person name="Berbee M.L."/>
        </authorList>
    </citation>
    <scope>NUCLEOTIDE SEQUENCE [LARGE SCALE GENOMIC DNA]</scope>
    <source>
        <strain evidence="7 8">NRRL 28638</strain>
    </source>
</reference>
<dbReference type="InterPro" id="IPR030387">
    <property type="entry name" value="G_Bms1/Tsr1_dom"/>
</dbReference>
<dbReference type="PANTHER" id="PTHR12858">
    <property type="entry name" value="RIBOSOME BIOGENESIS PROTEIN"/>
    <property type="match status" value="1"/>
</dbReference>
<comment type="subcellular location">
    <subcellularLocation>
        <location evidence="1">Nucleus</location>
        <location evidence="1">Nucleolus</location>
    </subcellularLocation>
</comment>
<evidence type="ECO:0000256" key="1">
    <source>
        <dbReference type="ARBA" id="ARBA00004604"/>
    </source>
</evidence>
<dbReference type="Proteomes" id="UP000070444">
    <property type="component" value="Unassembled WGS sequence"/>
</dbReference>
<dbReference type="GO" id="GO:0034511">
    <property type="term" value="F:U3 snoRNA binding"/>
    <property type="evidence" value="ECO:0007669"/>
    <property type="project" value="TreeGrafter"/>
</dbReference>
<dbReference type="PROSITE" id="PS51714">
    <property type="entry name" value="G_BMS1"/>
    <property type="match status" value="1"/>
</dbReference>
<keyword evidence="3" id="KW-0539">Nucleus</keyword>
<sequence>MGRVNNNGHSHRASGLKQSNKKFKTKHSSKGSLKDKNKGKVNRKVVHGKKDGTLNKNDRKNSSKVGMKFKNQQLKTNTKVFEGKLGAPKIVALVPLCPDVSVLNLAEKLAQSVNQPFEIQGNQITLSAPQLKQRLQLVLLTRDIYDIMDACKVADYVVFLLSAQVEVDALGETTISCIQSQGAPTSFNFVQHLDREPLKRRPDIKKSLSSFVNFFFPEQDKILEMDNNMECLTTLRSMVSQVPKAMPWREGHPYILSDKVEFLANPNQSGTGTLKVTGFLRGNNMNANRLVHIPNFGDYQIDRIEKADHPFARQHSSMGDEMTDSDNMKLLAVPDAELQDSLISSNEPDMMEGEQTWPTQEELLEAENSLKNNNNGSKKVKVPKGTSSYQAAWIVDDEDGEDGEEDYEDDMDVDEEEEEAYEHDGPEEYEEIDMNDDNKSVAPFDALDEEEEMRQFEEYKKQREAERREHLEFPDEVDTPLNVPARVRFQKYRGMLSMRTSPWDPYENLPQDYSRIFQFQNFARTKKRILTQANDGTVEEGTYVTLYIKDVNNDNGHLYHPERPFIVFGLLPHENKVTLLNFAINKYTEYTEPVRSKEPLILQFGFRRFRIQPIFSEHHHKGKTNNVYKFQRYFENHSSAVMSLYGPVTFTTAPVVVFKENPANLTHPSVVAMGSFLDHDTTRIVAKRIIITGHPFKVHKKSAVVRYMFFSPEDIDWFKPIQLHTKHGKIGHIKESLGTHGYMKCLFNDLPKQHDTVCMSLYKRVFPKWNTEIFVRPNYDYVPDEMPSQKEGHGMDFD</sequence>
<dbReference type="GO" id="GO:0005737">
    <property type="term" value="C:cytoplasm"/>
    <property type="evidence" value="ECO:0007669"/>
    <property type="project" value="EnsemblFungi"/>
</dbReference>
<dbReference type="STRING" id="796925.A0A137PBZ5"/>
<dbReference type="Pfam" id="PF22298">
    <property type="entry name" value="Tsr1_G-like"/>
    <property type="match status" value="1"/>
</dbReference>
<dbReference type="InterPro" id="IPR012948">
    <property type="entry name" value="AARP2CN"/>
</dbReference>
<dbReference type="EMBL" id="KQ964451">
    <property type="protein sequence ID" value="KXN72534.1"/>
    <property type="molecule type" value="Genomic_DNA"/>
</dbReference>
<dbReference type="OrthoDB" id="119302at2759"/>
<accession>A0A137PBZ5</accession>
<dbReference type="InterPro" id="IPR007034">
    <property type="entry name" value="BMS1_TSR1_C"/>
</dbReference>
<proteinExistence type="inferred from homology"/>
<evidence type="ECO:0000313" key="8">
    <source>
        <dbReference type="Proteomes" id="UP000070444"/>
    </source>
</evidence>
<dbReference type="GO" id="GO:0003924">
    <property type="term" value="F:GTPase activity"/>
    <property type="evidence" value="ECO:0007669"/>
    <property type="project" value="TreeGrafter"/>
</dbReference>
<dbReference type="GO" id="GO:0000461">
    <property type="term" value="P:endonucleolytic cleavage to generate mature 3'-end of SSU-rRNA from (SSU-rRNA, 5.8S rRNA, LSU-rRNA)"/>
    <property type="evidence" value="ECO:0007669"/>
    <property type="project" value="EnsemblFungi"/>
</dbReference>
<name>A0A137PBZ5_CONC2</name>
<dbReference type="GO" id="GO:0030688">
    <property type="term" value="C:preribosome, small subunit precursor"/>
    <property type="evidence" value="ECO:0007669"/>
    <property type="project" value="EnsemblFungi"/>
</dbReference>
<organism evidence="7 8">
    <name type="scientific">Conidiobolus coronatus (strain ATCC 28846 / CBS 209.66 / NRRL 28638)</name>
    <name type="common">Delacroixia coronata</name>
    <dbReference type="NCBI Taxonomy" id="796925"/>
    <lineage>
        <taxon>Eukaryota</taxon>
        <taxon>Fungi</taxon>
        <taxon>Fungi incertae sedis</taxon>
        <taxon>Zoopagomycota</taxon>
        <taxon>Entomophthoromycotina</taxon>
        <taxon>Entomophthoromycetes</taxon>
        <taxon>Entomophthorales</taxon>
        <taxon>Ancylistaceae</taxon>
        <taxon>Conidiobolus</taxon>
    </lineage>
</organism>
<evidence type="ECO:0000313" key="7">
    <source>
        <dbReference type="EMBL" id="KXN72534.1"/>
    </source>
</evidence>
<feature type="compositionally biased region" description="Basic and acidic residues" evidence="5">
    <location>
        <begin position="48"/>
        <end position="61"/>
    </location>
</feature>
<dbReference type="GO" id="GO:0005730">
    <property type="term" value="C:nucleolus"/>
    <property type="evidence" value="ECO:0007669"/>
    <property type="project" value="UniProtKB-SubCell"/>
</dbReference>
<dbReference type="OMA" id="MNLPRFK"/>
<comment type="similarity">
    <text evidence="4">Belongs to the TRAFAC class translation factor GTPase superfamily. Bms1-like GTPase family. TSR1 subfamily.</text>
</comment>
<dbReference type="AlphaFoldDB" id="A0A137PBZ5"/>
<dbReference type="Pfam" id="PF04950">
    <property type="entry name" value="RIBIOP_C"/>
    <property type="match status" value="1"/>
</dbReference>
<protein>
    <submittedName>
        <fullName evidence="7">DUF663-domain-containing protein</fullName>
    </submittedName>
</protein>
<evidence type="ECO:0000259" key="6">
    <source>
        <dbReference type="PROSITE" id="PS51714"/>
    </source>
</evidence>
<feature type="domain" description="Bms1-type G" evidence="6">
    <location>
        <begin position="87"/>
        <end position="244"/>
    </location>
</feature>
<feature type="region of interest" description="Disordered" evidence="5">
    <location>
        <begin position="1"/>
        <end position="64"/>
    </location>
</feature>
<evidence type="ECO:0000256" key="3">
    <source>
        <dbReference type="ARBA" id="ARBA00023242"/>
    </source>
</evidence>
<dbReference type="PANTHER" id="PTHR12858:SF1">
    <property type="entry name" value="PRE-RRNA-PROCESSING PROTEIN TSR1 HOMOLOG"/>
    <property type="match status" value="1"/>
</dbReference>
<dbReference type="SMART" id="SM00785">
    <property type="entry name" value="AARP2CN"/>
    <property type="match status" value="1"/>
</dbReference>
<evidence type="ECO:0000256" key="5">
    <source>
        <dbReference type="SAM" id="MobiDB-lite"/>
    </source>
</evidence>
<dbReference type="Pfam" id="PF08142">
    <property type="entry name" value="AARP2CN"/>
    <property type="match status" value="1"/>
</dbReference>
<keyword evidence="2" id="KW-0690">Ribosome biogenesis</keyword>
<dbReference type="SMART" id="SM01362">
    <property type="entry name" value="DUF663"/>
    <property type="match status" value="1"/>
</dbReference>
<feature type="compositionally biased region" description="Basic residues" evidence="5">
    <location>
        <begin position="9"/>
        <end position="29"/>
    </location>
</feature>
<evidence type="ECO:0000256" key="4">
    <source>
        <dbReference type="ARBA" id="ARBA00038288"/>
    </source>
</evidence>
<dbReference type="GO" id="GO:0043021">
    <property type="term" value="F:ribonucleoprotein complex binding"/>
    <property type="evidence" value="ECO:0007669"/>
    <property type="project" value="EnsemblFungi"/>
</dbReference>